<sequence>MALQSVSPIPSLLRSSNGSSLTQPPMAALSTRPHHEPVPFNPIVADLELRHEDRQWEKQYIEHAHPGLIHGSARTRTRLRDSGT</sequence>
<feature type="region of interest" description="Disordered" evidence="1">
    <location>
        <begin position="1"/>
        <end position="39"/>
    </location>
</feature>
<name>A0A2N9E7W5_FAGSY</name>
<gene>
    <name evidence="2" type="ORF">FSB_LOCUS2948</name>
</gene>
<protein>
    <submittedName>
        <fullName evidence="2">Uncharacterized protein</fullName>
    </submittedName>
</protein>
<dbReference type="AlphaFoldDB" id="A0A2N9E7W5"/>
<proteinExistence type="predicted"/>
<evidence type="ECO:0000313" key="2">
    <source>
        <dbReference type="EMBL" id="SPC75066.1"/>
    </source>
</evidence>
<dbReference type="EMBL" id="OIVN01000143">
    <property type="protein sequence ID" value="SPC75066.1"/>
    <property type="molecule type" value="Genomic_DNA"/>
</dbReference>
<organism evidence="2">
    <name type="scientific">Fagus sylvatica</name>
    <name type="common">Beechnut</name>
    <dbReference type="NCBI Taxonomy" id="28930"/>
    <lineage>
        <taxon>Eukaryota</taxon>
        <taxon>Viridiplantae</taxon>
        <taxon>Streptophyta</taxon>
        <taxon>Embryophyta</taxon>
        <taxon>Tracheophyta</taxon>
        <taxon>Spermatophyta</taxon>
        <taxon>Magnoliopsida</taxon>
        <taxon>eudicotyledons</taxon>
        <taxon>Gunneridae</taxon>
        <taxon>Pentapetalae</taxon>
        <taxon>rosids</taxon>
        <taxon>fabids</taxon>
        <taxon>Fagales</taxon>
        <taxon>Fagaceae</taxon>
        <taxon>Fagus</taxon>
    </lineage>
</organism>
<feature type="compositionally biased region" description="Polar residues" evidence="1">
    <location>
        <begin position="1"/>
        <end position="23"/>
    </location>
</feature>
<evidence type="ECO:0000256" key="1">
    <source>
        <dbReference type="SAM" id="MobiDB-lite"/>
    </source>
</evidence>
<accession>A0A2N9E7W5</accession>
<reference evidence="2" key="1">
    <citation type="submission" date="2018-02" db="EMBL/GenBank/DDBJ databases">
        <authorList>
            <person name="Cohen D.B."/>
            <person name="Kent A.D."/>
        </authorList>
    </citation>
    <scope>NUCLEOTIDE SEQUENCE</scope>
</reference>